<reference evidence="2" key="1">
    <citation type="submission" date="2021-02" db="EMBL/GenBank/DDBJ databases">
        <authorList>
            <person name="Nowell W R."/>
        </authorList>
    </citation>
    <scope>NUCLEOTIDE SEQUENCE</scope>
</reference>
<dbReference type="AlphaFoldDB" id="A0A820F034"/>
<feature type="region of interest" description="Disordered" evidence="1">
    <location>
        <begin position="1"/>
        <end position="72"/>
    </location>
</feature>
<dbReference type="Proteomes" id="UP000663874">
    <property type="component" value="Unassembled WGS sequence"/>
</dbReference>
<evidence type="ECO:0000313" key="2">
    <source>
        <dbReference type="EMBL" id="CAF4254399.1"/>
    </source>
</evidence>
<organism evidence="2 3">
    <name type="scientific">Rotaria sordida</name>
    <dbReference type="NCBI Taxonomy" id="392033"/>
    <lineage>
        <taxon>Eukaryota</taxon>
        <taxon>Metazoa</taxon>
        <taxon>Spiralia</taxon>
        <taxon>Gnathifera</taxon>
        <taxon>Rotifera</taxon>
        <taxon>Eurotatoria</taxon>
        <taxon>Bdelloidea</taxon>
        <taxon>Philodinida</taxon>
        <taxon>Philodinidae</taxon>
        <taxon>Rotaria</taxon>
    </lineage>
</organism>
<gene>
    <name evidence="2" type="ORF">FNK824_LOCUS38771</name>
</gene>
<comment type="caution">
    <text evidence="2">The sequence shown here is derived from an EMBL/GenBank/DDBJ whole genome shotgun (WGS) entry which is preliminary data.</text>
</comment>
<feature type="compositionally biased region" description="Polar residues" evidence="1">
    <location>
        <begin position="63"/>
        <end position="72"/>
    </location>
</feature>
<accession>A0A820F034</accession>
<proteinExistence type="predicted"/>
<feature type="non-terminal residue" evidence="2">
    <location>
        <position position="1"/>
    </location>
</feature>
<feature type="compositionally biased region" description="Acidic residues" evidence="1">
    <location>
        <begin position="1"/>
        <end position="12"/>
    </location>
</feature>
<name>A0A820F034_9BILA</name>
<dbReference type="EMBL" id="CAJOBE010023052">
    <property type="protein sequence ID" value="CAF4254399.1"/>
    <property type="molecule type" value="Genomic_DNA"/>
</dbReference>
<evidence type="ECO:0000313" key="3">
    <source>
        <dbReference type="Proteomes" id="UP000663874"/>
    </source>
</evidence>
<sequence length="72" mass="8233">IDIDDYSDDENNVTDSENVNLYSINRSRRNTRTTDNNPQLKENVRNGETNTVEFLPTPDSPLDEQNSMNSKA</sequence>
<evidence type="ECO:0000256" key="1">
    <source>
        <dbReference type="SAM" id="MobiDB-lite"/>
    </source>
</evidence>
<feature type="compositionally biased region" description="Polar residues" evidence="1">
    <location>
        <begin position="13"/>
        <end position="24"/>
    </location>
</feature>
<protein>
    <submittedName>
        <fullName evidence="2">Uncharacterized protein</fullName>
    </submittedName>
</protein>